<evidence type="ECO:0000256" key="8">
    <source>
        <dbReference type="SAM" id="MobiDB-lite"/>
    </source>
</evidence>
<dbReference type="PANTHER" id="PTHR15654">
    <property type="entry name" value="COILED-COIL DOMAIN-CONTAINING PROTEIN 113-RELATED"/>
    <property type="match status" value="1"/>
</dbReference>
<comment type="subcellular location">
    <subcellularLocation>
        <location evidence="1">Cell projection</location>
        <location evidence="1">Cilium</location>
    </subcellularLocation>
</comment>
<feature type="region of interest" description="Disordered" evidence="8">
    <location>
        <begin position="55"/>
        <end position="89"/>
    </location>
</feature>
<evidence type="ECO:0000259" key="9">
    <source>
        <dbReference type="Pfam" id="PF13870"/>
    </source>
</evidence>
<evidence type="ECO:0000256" key="5">
    <source>
        <dbReference type="ARBA" id="ARBA00044506"/>
    </source>
</evidence>
<comment type="caution">
    <text evidence="10">The sequence shown here is derived from an EMBL/GenBank/DDBJ whole genome shotgun (WGS) entry which is preliminary data.</text>
</comment>
<keyword evidence="4" id="KW-0966">Cell projection</keyword>
<keyword evidence="2" id="KW-0970">Cilium biogenesis/degradation</keyword>
<evidence type="ECO:0000256" key="4">
    <source>
        <dbReference type="ARBA" id="ARBA00023273"/>
    </source>
</evidence>
<sequence length="380" mass="44464">MEDEMSLMGENSKEATQEQEQVFYGRVEELKCSIVALLAENELFERFISRLDPQDLVSQPSGEGPGPTGASQLEGGGRGRRRRSRSNMSDRLLQLTLEQKLYVAQREVTETQQDQEKLKQRYDRIQDSYKASLKEAQQRLEEIQKAKKEFERRLLKPKNESKLEMKEPEKVLQYIVDKLKVTQLEKFNLKNQALKAQEKKLQQQLQQKKELGKAEYEDIFQAYSEQRNDKNLDELQVNNLKVQRILSSHKEKLQSVTWESTELSNDITKRKQMLAKIEQEIHQAEEERLKAETLNQNLRRQMADYQAPDIIEYLHVKDKQKKLRQSIHTWERKVGIAEMALKSHPKAWNKQRATLTPANSAEAGEHQIPVKLPYIAEHDT</sequence>
<comment type="similarity">
    <text evidence="5">Belongs to the CFAP263 family.</text>
</comment>
<feature type="domain" description="CCDC113/CCDC96 coiled-coil" evidence="9">
    <location>
        <begin position="181"/>
        <end position="342"/>
    </location>
</feature>
<dbReference type="AlphaFoldDB" id="A0AAV1NLH5"/>
<accession>A0AAV1NLH5</accession>
<evidence type="ECO:0000313" key="10">
    <source>
        <dbReference type="EMBL" id="CAK6960132.1"/>
    </source>
</evidence>
<evidence type="ECO:0000256" key="3">
    <source>
        <dbReference type="ARBA" id="ARBA00023054"/>
    </source>
</evidence>
<protein>
    <recommendedName>
        <fullName evidence="6">Cilia- and flagella-associated protein 263</fullName>
    </recommendedName>
</protein>
<evidence type="ECO:0000313" key="11">
    <source>
        <dbReference type="Proteomes" id="UP001314229"/>
    </source>
</evidence>
<evidence type="ECO:0000256" key="2">
    <source>
        <dbReference type="ARBA" id="ARBA00022794"/>
    </source>
</evidence>
<dbReference type="InterPro" id="IPR051885">
    <property type="entry name" value="CC_CF"/>
</dbReference>
<gene>
    <name evidence="10" type="ORF">FSCOSCO3_A025053</name>
</gene>
<dbReference type="GO" id="GO:0036064">
    <property type="term" value="C:ciliary basal body"/>
    <property type="evidence" value="ECO:0007669"/>
    <property type="project" value="TreeGrafter"/>
</dbReference>
<feature type="coiled-coil region" evidence="7">
    <location>
        <begin position="184"/>
        <end position="214"/>
    </location>
</feature>
<feature type="coiled-coil region" evidence="7">
    <location>
        <begin position="267"/>
        <end position="304"/>
    </location>
</feature>
<evidence type="ECO:0000256" key="6">
    <source>
        <dbReference type="ARBA" id="ARBA00044798"/>
    </source>
</evidence>
<keyword evidence="11" id="KW-1185">Reference proteome</keyword>
<dbReference type="Proteomes" id="UP001314229">
    <property type="component" value="Unassembled WGS sequence"/>
</dbReference>
<proteinExistence type="inferred from homology"/>
<reference evidence="10 11" key="1">
    <citation type="submission" date="2024-01" db="EMBL/GenBank/DDBJ databases">
        <authorList>
            <person name="Alioto T."/>
            <person name="Alioto T."/>
            <person name="Gomez Garrido J."/>
        </authorList>
    </citation>
    <scope>NUCLEOTIDE SEQUENCE [LARGE SCALE GENOMIC DNA]</scope>
</reference>
<keyword evidence="3 7" id="KW-0175">Coiled coil</keyword>
<evidence type="ECO:0000256" key="1">
    <source>
        <dbReference type="ARBA" id="ARBA00004138"/>
    </source>
</evidence>
<dbReference type="EMBL" id="CAWUFR010000043">
    <property type="protein sequence ID" value="CAK6960132.1"/>
    <property type="molecule type" value="Genomic_DNA"/>
</dbReference>
<dbReference type="Pfam" id="PF13870">
    <property type="entry name" value="CCDC113_CCDC96_CC"/>
    <property type="match status" value="1"/>
</dbReference>
<dbReference type="GO" id="GO:0060271">
    <property type="term" value="P:cilium assembly"/>
    <property type="evidence" value="ECO:0007669"/>
    <property type="project" value="TreeGrafter"/>
</dbReference>
<dbReference type="GO" id="GO:0005930">
    <property type="term" value="C:axoneme"/>
    <property type="evidence" value="ECO:0007669"/>
    <property type="project" value="TreeGrafter"/>
</dbReference>
<dbReference type="InterPro" id="IPR025254">
    <property type="entry name" value="CCDC113/CCDC96_CC"/>
</dbReference>
<name>A0AAV1NLH5_SCOSC</name>
<dbReference type="PANTHER" id="PTHR15654:SF2">
    <property type="entry name" value="COILED-COIL DOMAIN-CONTAINING PROTEIN 113"/>
    <property type="match status" value="1"/>
</dbReference>
<feature type="coiled-coil region" evidence="7">
    <location>
        <begin position="108"/>
        <end position="153"/>
    </location>
</feature>
<organism evidence="10 11">
    <name type="scientific">Scomber scombrus</name>
    <name type="common">Atlantic mackerel</name>
    <name type="synonym">Scomber vernalis</name>
    <dbReference type="NCBI Taxonomy" id="13677"/>
    <lineage>
        <taxon>Eukaryota</taxon>
        <taxon>Metazoa</taxon>
        <taxon>Chordata</taxon>
        <taxon>Craniata</taxon>
        <taxon>Vertebrata</taxon>
        <taxon>Euteleostomi</taxon>
        <taxon>Actinopterygii</taxon>
        <taxon>Neopterygii</taxon>
        <taxon>Teleostei</taxon>
        <taxon>Neoteleostei</taxon>
        <taxon>Acanthomorphata</taxon>
        <taxon>Pelagiaria</taxon>
        <taxon>Scombriformes</taxon>
        <taxon>Scombridae</taxon>
        <taxon>Scomber</taxon>
    </lineage>
</organism>
<evidence type="ECO:0000256" key="7">
    <source>
        <dbReference type="SAM" id="Coils"/>
    </source>
</evidence>